<accession>A0A8S1HGI0</accession>
<evidence type="ECO:0000256" key="4">
    <source>
        <dbReference type="ARBA" id="ARBA00023136"/>
    </source>
</evidence>
<comment type="caution">
    <text evidence="6">The sequence shown here is derived from an EMBL/GenBank/DDBJ whole genome shotgun (WGS) entry which is preliminary data.</text>
</comment>
<keyword evidence="2 5" id="KW-0812">Transmembrane</keyword>
<dbReference type="PANTHER" id="PTHR23507">
    <property type="entry name" value="ZGC:174356"/>
    <property type="match status" value="1"/>
</dbReference>
<dbReference type="Gene3D" id="1.20.1250.20">
    <property type="entry name" value="MFS general substrate transporter like domains"/>
    <property type="match status" value="1"/>
</dbReference>
<gene>
    <name evidence="6" type="ORF">CAUJ_LOCUS10274</name>
</gene>
<evidence type="ECO:0000256" key="3">
    <source>
        <dbReference type="ARBA" id="ARBA00022989"/>
    </source>
</evidence>
<feature type="transmembrane region" description="Helical" evidence="5">
    <location>
        <begin position="167"/>
        <end position="185"/>
    </location>
</feature>
<feature type="transmembrane region" description="Helical" evidence="5">
    <location>
        <begin position="197"/>
        <end position="218"/>
    </location>
</feature>
<dbReference type="InterPro" id="IPR011701">
    <property type="entry name" value="MFS"/>
</dbReference>
<evidence type="ECO:0000313" key="7">
    <source>
        <dbReference type="Proteomes" id="UP000835052"/>
    </source>
</evidence>
<dbReference type="SUPFAM" id="SSF103473">
    <property type="entry name" value="MFS general substrate transporter"/>
    <property type="match status" value="1"/>
</dbReference>
<name>A0A8S1HGI0_9PELO</name>
<evidence type="ECO:0000313" key="6">
    <source>
        <dbReference type="EMBL" id="CAD6194355.1"/>
    </source>
</evidence>
<dbReference type="InterPro" id="IPR036259">
    <property type="entry name" value="MFS_trans_sf"/>
</dbReference>
<feature type="transmembrane region" description="Helical" evidence="5">
    <location>
        <begin position="354"/>
        <end position="378"/>
    </location>
</feature>
<keyword evidence="3 5" id="KW-1133">Transmembrane helix</keyword>
<reference evidence="6" key="1">
    <citation type="submission" date="2020-10" db="EMBL/GenBank/DDBJ databases">
        <authorList>
            <person name="Kikuchi T."/>
        </authorList>
    </citation>
    <scope>NUCLEOTIDE SEQUENCE</scope>
    <source>
        <strain evidence="6">NKZ352</strain>
    </source>
</reference>
<comment type="subcellular location">
    <subcellularLocation>
        <location evidence="1">Membrane</location>
        <topology evidence="1">Multi-pass membrane protein</topology>
    </subcellularLocation>
</comment>
<evidence type="ECO:0000256" key="5">
    <source>
        <dbReference type="SAM" id="Phobius"/>
    </source>
</evidence>
<dbReference type="GO" id="GO:0016020">
    <property type="term" value="C:membrane"/>
    <property type="evidence" value="ECO:0007669"/>
    <property type="project" value="UniProtKB-SubCell"/>
</dbReference>
<feature type="transmembrane region" description="Helical" evidence="5">
    <location>
        <begin position="443"/>
        <end position="466"/>
    </location>
</feature>
<organism evidence="6 7">
    <name type="scientific">Caenorhabditis auriculariae</name>
    <dbReference type="NCBI Taxonomy" id="2777116"/>
    <lineage>
        <taxon>Eukaryota</taxon>
        <taxon>Metazoa</taxon>
        <taxon>Ecdysozoa</taxon>
        <taxon>Nematoda</taxon>
        <taxon>Chromadorea</taxon>
        <taxon>Rhabditida</taxon>
        <taxon>Rhabditina</taxon>
        <taxon>Rhabditomorpha</taxon>
        <taxon>Rhabditoidea</taxon>
        <taxon>Rhabditidae</taxon>
        <taxon>Peloderinae</taxon>
        <taxon>Caenorhabditis</taxon>
    </lineage>
</organism>
<feature type="transmembrane region" description="Helical" evidence="5">
    <location>
        <begin position="100"/>
        <end position="119"/>
    </location>
</feature>
<evidence type="ECO:0008006" key="8">
    <source>
        <dbReference type="Google" id="ProtNLM"/>
    </source>
</evidence>
<feature type="transmembrane region" description="Helical" evidence="5">
    <location>
        <begin position="131"/>
        <end position="155"/>
    </location>
</feature>
<feature type="transmembrane region" description="Helical" evidence="5">
    <location>
        <begin position="76"/>
        <end position="93"/>
    </location>
</feature>
<proteinExistence type="predicted"/>
<evidence type="ECO:0000256" key="1">
    <source>
        <dbReference type="ARBA" id="ARBA00004141"/>
    </source>
</evidence>
<dbReference type="AlphaFoldDB" id="A0A8S1HGI0"/>
<dbReference type="OrthoDB" id="3026777at2759"/>
<feature type="transmembrane region" description="Helical" evidence="5">
    <location>
        <begin position="325"/>
        <end position="342"/>
    </location>
</feature>
<keyword evidence="4 5" id="KW-0472">Membrane</keyword>
<sequence length="473" mass="52839">MGNLRNLGLWLKSLQITVEPLMFILAAANTARGIVTPSLSEAKMKRVYAAPPHLSGKDLDKFYNKKMVLWDNNYEYVNLPIACIVGIIYGGYSDHKGRKLPLLVGIMSVLYETAMRMLIWSESTDLPLYWLYPTAVIAGLLGDFLLTMSCINAYVADQFEDKIVLSYRMVVVSIIFSLGSFASSQLTKHVVKWTSEIAVLGIAEGMLLFSLMIGILMLKQQPPNSRKKELIYTEDELAEVLPVEVPPAVDHSLLEIVKISFISLYDSVKIFVQPRKGHRRLFLYMCFFANFLDQFVFGEEKGLIGTYTRLSPFKWDTDEYANYKTLRPLVQIAGMFVGMLIFKRILHLRDTMIICIAIGSMGLCVLMIGLAQASWVIFASLAPGGFHGLLNPMSYTFMACLVEQDEIGKAYAVSSIAQKLAGIAQAATLQNIYIATVDWYQGFVWLLMSGLSYVAVAVYAVVHVVAKKENIGS</sequence>
<evidence type="ECO:0000256" key="2">
    <source>
        <dbReference type="ARBA" id="ARBA00022692"/>
    </source>
</evidence>
<keyword evidence="7" id="KW-1185">Reference proteome</keyword>
<dbReference type="Pfam" id="PF07690">
    <property type="entry name" value="MFS_1"/>
    <property type="match status" value="1"/>
</dbReference>
<dbReference type="Proteomes" id="UP000835052">
    <property type="component" value="Unassembled WGS sequence"/>
</dbReference>
<dbReference type="GO" id="GO:0022857">
    <property type="term" value="F:transmembrane transporter activity"/>
    <property type="evidence" value="ECO:0007669"/>
    <property type="project" value="InterPro"/>
</dbReference>
<feature type="transmembrane region" description="Helical" evidence="5">
    <location>
        <begin position="281"/>
        <end position="297"/>
    </location>
</feature>
<dbReference type="EMBL" id="CAJGYM010000043">
    <property type="protein sequence ID" value="CAD6194355.1"/>
    <property type="molecule type" value="Genomic_DNA"/>
</dbReference>
<protein>
    <recommendedName>
        <fullName evidence="8">Major facilitator superfamily (MFS) profile domain-containing protein</fullName>
    </recommendedName>
</protein>
<dbReference type="PANTHER" id="PTHR23507:SF11">
    <property type="entry name" value="SOLUTE CARRIER FAMILY RELATED"/>
    <property type="match status" value="1"/>
</dbReference>